<proteinExistence type="predicted"/>
<dbReference type="RefSeq" id="XP_038779855.1">
    <property type="nucleotide sequence ID" value="XM_038923927.1"/>
</dbReference>
<accession>A0A875RQ99</accession>
<evidence type="ECO:0000256" key="1">
    <source>
        <dbReference type="SAM" id="MobiDB-lite"/>
    </source>
</evidence>
<dbReference type="EMBL" id="CP064815">
    <property type="protein sequence ID" value="QPG76290.1"/>
    <property type="molecule type" value="Genomic_DNA"/>
</dbReference>
<organism evidence="3 4">
    <name type="scientific">Eeniella nana</name>
    <name type="common">Yeast</name>
    <name type="synonym">Brettanomyces nanus</name>
    <dbReference type="NCBI Taxonomy" id="13502"/>
    <lineage>
        <taxon>Eukaryota</taxon>
        <taxon>Fungi</taxon>
        <taxon>Dikarya</taxon>
        <taxon>Ascomycota</taxon>
        <taxon>Saccharomycotina</taxon>
        <taxon>Pichiomycetes</taxon>
        <taxon>Pichiales</taxon>
        <taxon>Pichiaceae</taxon>
        <taxon>Brettanomyces</taxon>
    </lineage>
</organism>
<dbReference type="AlphaFoldDB" id="A0A875RQ99"/>
<keyword evidence="2" id="KW-0812">Transmembrane</keyword>
<dbReference type="GeneID" id="62197076"/>
<dbReference type="Proteomes" id="UP000662931">
    <property type="component" value="Chromosome 4"/>
</dbReference>
<feature type="transmembrane region" description="Helical" evidence="2">
    <location>
        <begin position="6"/>
        <end position="34"/>
    </location>
</feature>
<feature type="region of interest" description="Disordered" evidence="1">
    <location>
        <begin position="160"/>
        <end position="200"/>
    </location>
</feature>
<keyword evidence="2" id="KW-1133">Transmembrane helix</keyword>
<dbReference type="KEGG" id="bnn:FOA43_003676"/>
<sequence>MIFTTVLMFLCYTILRINIYVPSGPFGIIFGLVYPYYKFTPTLYTFELDFRGIGKSSNDADDQLVHANESHKLVFTNNFVTTILVAQLFLSEGLISSPIVCLTGYLISSLLFNGVLPLLHSKFVFLTTLYGRLMKKFGHSTGYHAIPNIVSTVPSVGIQSHSRSISPEDVDNTTEEHDDNDQDTDMPARSLGTQLLDTFR</sequence>
<protein>
    <submittedName>
        <fullName evidence="3">Uncharacterized protein</fullName>
    </submittedName>
</protein>
<feature type="compositionally biased region" description="Polar residues" evidence="1">
    <location>
        <begin position="191"/>
        <end position="200"/>
    </location>
</feature>
<keyword evidence="2" id="KW-0472">Membrane</keyword>
<reference evidence="3" key="1">
    <citation type="submission" date="2020-10" db="EMBL/GenBank/DDBJ databases">
        <authorList>
            <person name="Roach M.J.R."/>
        </authorList>
    </citation>
    <scope>NUCLEOTIDE SEQUENCE</scope>
    <source>
        <strain evidence="3">CBS 1945</strain>
    </source>
</reference>
<gene>
    <name evidence="3" type="ORF">FOA43_003676</name>
</gene>
<feature type="compositionally biased region" description="Acidic residues" evidence="1">
    <location>
        <begin position="168"/>
        <end position="184"/>
    </location>
</feature>
<dbReference type="OrthoDB" id="272778at2759"/>
<name>A0A875RQ99_EENNA</name>
<evidence type="ECO:0000256" key="2">
    <source>
        <dbReference type="SAM" id="Phobius"/>
    </source>
</evidence>
<keyword evidence="4" id="KW-1185">Reference proteome</keyword>
<evidence type="ECO:0000313" key="3">
    <source>
        <dbReference type="EMBL" id="QPG76290.1"/>
    </source>
</evidence>
<evidence type="ECO:0000313" key="4">
    <source>
        <dbReference type="Proteomes" id="UP000662931"/>
    </source>
</evidence>